<comment type="caution">
    <text evidence="2">The sequence shown here is derived from an EMBL/GenBank/DDBJ whole genome shotgun (WGS) entry which is preliminary data.</text>
</comment>
<dbReference type="Proteomes" id="UP000249547">
    <property type="component" value="Unassembled WGS sequence"/>
</dbReference>
<dbReference type="CDD" id="cd07818">
    <property type="entry name" value="SRPBCC_1"/>
    <property type="match status" value="1"/>
</dbReference>
<dbReference type="OrthoDB" id="9807923at2"/>
<gene>
    <name evidence="2" type="ORF">LX64_04708</name>
</gene>
<protein>
    <submittedName>
        <fullName evidence="2">Polyketide cyclase/dehydrase/lipid transport protein</fullName>
    </submittedName>
</protein>
<keyword evidence="3" id="KW-1185">Reference proteome</keyword>
<dbReference type="SUPFAM" id="SSF55961">
    <property type="entry name" value="Bet v1-like"/>
    <property type="match status" value="1"/>
</dbReference>
<keyword evidence="1" id="KW-0812">Transmembrane</keyword>
<dbReference type="RefSeq" id="WP_111600092.1">
    <property type="nucleotide sequence ID" value="NZ_QLLL01000011.1"/>
</dbReference>
<accession>A0A327Q3Z4</accession>
<feature type="transmembrane region" description="Helical" evidence="1">
    <location>
        <begin position="6"/>
        <end position="25"/>
    </location>
</feature>
<keyword evidence="1" id="KW-1133">Transmembrane helix</keyword>
<keyword evidence="1" id="KW-0472">Membrane</keyword>
<dbReference type="Gene3D" id="3.30.530.20">
    <property type="match status" value="1"/>
</dbReference>
<name>A0A327Q3Z4_9BACT</name>
<proteinExistence type="predicted"/>
<reference evidence="2 3" key="1">
    <citation type="submission" date="2018-06" db="EMBL/GenBank/DDBJ databases">
        <title>Genomic Encyclopedia of Archaeal and Bacterial Type Strains, Phase II (KMG-II): from individual species to whole genera.</title>
        <authorList>
            <person name="Goeker M."/>
        </authorList>
    </citation>
    <scope>NUCLEOTIDE SEQUENCE [LARGE SCALE GENOMIC DNA]</scope>
    <source>
        <strain evidence="2 3">DSM 23857</strain>
    </source>
</reference>
<evidence type="ECO:0000256" key="1">
    <source>
        <dbReference type="SAM" id="Phobius"/>
    </source>
</evidence>
<organism evidence="2 3">
    <name type="scientific">Chitinophaga skermanii</name>
    <dbReference type="NCBI Taxonomy" id="331697"/>
    <lineage>
        <taxon>Bacteria</taxon>
        <taxon>Pseudomonadati</taxon>
        <taxon>Bacteroidota</taxon>
        <taxon>Chitinophagia</taxon>
        <taxon>Chitinophagales</taxon>
        <taxon>Chitinophagaceae</taxon>
        <taxon>Chitinophaga</taxon>
    </lineage>
</organism>
<dbReference type="AlphaFoldDB" id="A0A327Q3Z4"/>
<dbReference type="Pfam" id="PF10604">
    <property type="entry name" value="Polyketide_cyc2"/>
    <property type="match status" value="1"/>
</dbReference>
<sequence length="176" mass="19825">MKFLKALAWIIGILILVFIVLVFVAPKHQHIERSTTINAPDSVVWHYIVDLRKFNGWSEWSKMDTAAVYAYDGEPGTVGHASNWHGDKMGEGKLLITNLVPYASVQEKLMFIKPFQSECNVVFTLTKQNNSTLVKWDFDADYDRPMNVMALLMGGSLGKQFEKGLASLKQQAETGE</sequence>
<evidence type="ECO:0000313" key="3">
    <source>
        <dbReference type="Proteomes" id="UP000249547"/>
    </source>
</evidence>
<dbReference type="InterPro" id="IPR019587">
    <property type="entry name" value="Polyketide_cyclase/dehydratase"/>
</dbReference>
<dbReference type="InterPro" id="IPR023393">
    <property type="entry name" value="START-like_dom_sf"/>
</dbReference>
<dbReference type="EMBL" id="QLLL01000011">
    <property type="protein sequence ID" value="RAI98723.1"/>
    <property type="molecule type" value="Genomic_DNA"/>
</dbReference>
<evidence type="ECO:0000313" key="2">
    <source>
        <dbReference type="EMBL" id="RAI98723.1"/>
    </source>
</evidence>